<evidence type="ECO:0008006" key="4">
    <source>
        <dbReference type="Google" id="ProtNLM"/>
    </source>
</evidence>
<evidence type="ECO:0000256" key="1">
    <source>
        <dbReference type="SAM" id="Phobius"/>
    </source>
</evidence>
<reference evidence="2" key="2">
    <citation type="submission" date="2020-09" db="EMBL/GenBank/DDBJ databases">
        <authorList>
            <person name="Sun Q."/>
            <person name="Kim S."/>
        </authorList>
    </citation>
    <scope>NUCLEOTIDE SEQUENCE</scope>
    <source>
        <strain evidence="2">KCTC 42731</strain>
    </source>
</reference>
<keyword evidence="1" id="KW-0472">Membrane</keyword>
<name>A0A919BHH6_9GAMM</name>
<organism evidence="2 3">
    <name type="scientific">Thalassotalea marina</name>
    <dbReference type="NCBI Taxonomy" id="1673741"/>
    <lineage>
        <taxon>Bacteria</taxon>
        <taxon>Pseudomonadati</taxon>
        <taxon>Pseudomonadota</taxon>
        <taxon>Gammaproteobacteria</taxon>
        <taxon>Alteromonadales</taxon>
        <taxon>Colwelliaceae</taxon>
        <taxon>Thalassotalea</taxon>
    </lineage>
</organism>
<dbReference type="RefSeq" id="WP_189769835.1">
    <property type="nucleotide sequence ID" value="NZ_BNCK01000004.1"/>
</dbReference>
<gene>
    <name evidence="2" type="ORF">GCM10017161_19490</name>
</gene>
<feature type="transmembrane region" description="Helical" evidence="1">
    <location>
        <begin position="50"/>
        <end position="69"/>
    </location>
</feature>
<feature type="transmembrane region" description="Helical" evidence="1">
    <location>
        <begin position="81"/>
        <end position="104"/>
    </location>
</feature>
<dbReference type="AlphaFoldDB" id="A0A919BHH6"/>
<reference evidence="2" key="1">
    <citation type="journal article" date="2014" name="Int. J. Syst. Evol. Microbiol.">
        <title>Complete genome sequence of Corynebacterium casei LMG S-19264T (=DSM 44701T), isolated from a smear-ripened cheese.</title>
        <authorList>
            <consortium name="US DOE Joint Genome Institute (JGI-PGF)"/>
            <person name="Walter F."/>
            <person name="Albersmeier A."/>
            <person name="Kalinowski J."/>
            <person name="Ruckert C."/>
        </authorList>
    </citation>
    <scope>NUCLEOTIDE SEQUENCE</scope>
    <source>
        <strain evidence="2">KCTC 42731</strain>
    </source>
</reference>
<dbReference type="Proteomes" id="UP000623842">
    <property type="component" value="Unassembled WGS sequence"/>
</dbReference>
<evidence type="ECO:0000313" key="2">
    <source>
        <dbReference type="EMBL" id="GHF91707.1"/>
    </source>
</evidence>
<keyword evidence="3" id="KW-1185">Reference proteome</keyword>
<evidence type="ECO:0000313" key="3">
    <source>
        <dbReference type="Proteomes" id="UP000623842"/>
    </source>
</evidence>
<comment type="caution">
    <text evidence="2">The sequence shown here is derived from an EMBL/GenBank/DDBJ whole genome shotgun (WGS) entry which is preliminary data.</text>
</comment>
<protein>
    <recommendedName>
        <fullName evidence="4">Zinc ribbon domain-containing protein</fullName>
    </recommendedName>
</protein>
<dbReference type="EMBL" id="BNCK01000004">
    <property type="protein sequence ID" value="GHF91707.1"/>
    <property type="molecule type" value="Genomic_DNA"/>
</dbReference>
<keyword evidence="1" id="KW-1133">Transmembrane helix</keyword>
<sequence>MAVISCPQCNSKISDKAKTCSNCNLVLGELDTEQLSTIRRVNTIQKSQRIMTFSFIAMLFFCGGFLYYYAKNVQPNTLEYYISTGAILIGFVSYIITRIQLLILKRKLKSS</sequence>
<proteinExistence type="predicted"/>
<accession>A0A919BHH6</accession>
<keyword evidence="1" id="KW-0812">Transmembrane</keyword>